<dbReference type="PANTHER" id="PTHR13502:SF9">
    <property type="entry name" value="CRIB DOMAIN-CONTAINING PROTEIN"/>
    <property type="match status" value="1"/>
</dbReference>
<evidence type="ECO:0000256" key="9">
    <source>
        <dbReference type="ARBA" id="ARBA00023212"/>
    </source>
</evidence>
<dbReference type="GO" id="GO:0035023">
    <property type="term" value="P:regulation of Rho protein signal transduction"/>
    <property type="evidence" value="ECO:0007669"/>
    <property type="project" value="InterPro"/>
</dbReference>
<dbReference type="CDD" id="cd00132">
    <property type="entry name" value="CRIB"/>
    <property type="match status" value="2"/>
</dbReference>
<name>A0A8J5N478_HOMAM</name>
<dbReference type="Proteomes" id="UP000747542">
    <property type="component" value="Unassembled WGS sequence"/>
</dbReference>
<keyword evidence="8" id="KW-0564">Palmitate</keyword>
<feature type="compositionally biased region" description="Basic and acidic residues" evidence="11">
    <location>
        <begin position="687"/>
        <end position="707"/>
    </location>
</feature>
<feature type="domain" description="CRIB" evidence="12">
    <location>
        <begin position="476"/>
        <end position="489"/>
    </location>
</feature>
<evidence type="ECO:0000256" key="5">
    <source>
        <dbReference type="ARBA" id="ARBA00022490"/>
    </source>
</evidence>
<feature type="compositionally biased region" description="Basic and acidic residues" evidence="11">
    <location>
        <begin position="523"/>
        <end position="541"/>
    </location>
</feature>
<keyword evidence="5" id="KW-0963">Cytoplasm</keyword>
<feature type="domain" description="CRIB" evidence="12">
    <location>
        <begin position="137"/>
        <end position="150"/>
    </location>
</feature>
<dbReference type="SMART" id="SM00285">
    <property type="entry name" value="PBD"/>
    <property type="match status" value="7"/>
</dbReference>
<evidence type="ECO:0000259" key="12">
    <source>
        <dbReference type="PROSITE" id="PS50108"/>
    </source>
</evidence>
<evidence type="ECO:0000256" key="6">
    <source>
        <dbReference type="ARBA" id="ARBA00022960"/>
    </source>
</evidence>
<comment type="subcellular location">
    <subcellularLocation>
        <location evidence="1">Cell membrane</location>
        <topology evidence="1">Lipid-anchor</topology>
    </subcellularLocation>
    <subcellularLocation>
        <location evidence="2">Cytoplasm</location>
        <location evidence="2">Cytoskeleton</location>
    </subcellularLocation>
</comment>
<comment type="caution">
    <text evidence="13">The sequence shown here is derived from an EMBL/GenBank/DDBJ whole genome shotgun (WGS) entry which is preliminary data.</text>
</comment>
<dbReference type="AlphaFoldDB" id="A0A8J5N478"/>
<feature type="region of interest" description="Disordered" evidence="11">
    <location>
        <begin position="579"/>
        <end position="716"/>
    </location>
</feature>
<dbReference type="Gene3D" id="3.90.810.10">
    <property type="entry name" value="CRIB domain"/>
    <property type="match status" value="5"/>
</dbReference>
<dbReference type="Pfam" id="PF00786">
    <property type="entry name" value="PBD"/>
    <property type="match status" value="4"/>
</dbReference>
<evidence type="ECO:0000256" key="11">
    <source>
        <dbReference type="SAM" id="MobiDB-lite"/>
    </source>
</evidence>
<dbReference type="InterPro" id="IPR036936">
    <property type="entry name" value="CRIB_dom_sf"/>
</dbReference>
<feature type="compositionally biased region" description="Basic and acidic residues" evidence="11">
    <location>
        <begin position="592"/>
        <end position="622"/>
    </location>
</feature>
<keyword evidence="6" id="KW-0133">Cell shape</keyword>
<feature type="compositionally biased region" description="Low complexity" evidence="11">
    <location>
        <begin position="257"/>
        <end position="271"/>
    </location>
</feature>
<feature type="compositionally biased region" description="Polar residues" evidence="11">
    <location>
        <begin position="184"/>
        <end position="195"/>
    </location>
</feature>
<dbReference type="GO" id="GO:0031267">
    <property type="term" value="F:small GTPase binding"/>
    <property type="evidence" value="ECO:0007669"/>
    <property type="project" value="InterPro"/>
</dbReference>
<dbReference type="PANTHER" id="PTHR13502">
    <property type="entry name" value="CDC42 SMALL EFFECTOR PROTEIN HOMOLOG"/>
    <property type="match status" value="1"/>
</dbReference>
<evidence type="ECO:0000313" key="14">
    <source>
        <dbReference type="Proteomes" id="UP000747542"/>
    </source>
</evidence>
<keyword evidence="9" id="KW-0206">Cytoskeleton</keyword>
<feature type="compositionally biased region" description="Polar residues" evidence="11">
    <location>
        <begin position="15"/>
        <end position="25"/>
    </location>
</feature>
<feature type="compositionally biased region" description="Polar residues" evidence="11">
    <location>
        <begin position="580"/>
        <end position="590"/>
    </location>
</feature>
<dbReference type="GO" id="GO:0005886">
    <property type="term" value="C:plasma membrane"/>
    <property type="evidence" value="ECO:0007669"/>
    <property type="project" value="UniProtKB-SubCell"/>
</dbReference>
<sequence>MMEQQALGCVRPADSYQQEQQTTMLYATPASRPVATDRNFTRAKEKRKTSRGRTDDAQPLSKSMIGPPIDFQHVSHVNFDTASSSPPTNTPFSERQKHSTNTTENHNNLKKTKKLSRRDSSTRLQDHPASQVRKVTIGPPTNFQHVTHVGFDDTATSNVIEERREVHDSSKPTSLREARAPDITSRSFSCDSTDVGQREAQWGYQQWSRPDGDEYQQEAQWEDQPWSKPNCDGDKQKDQRESRRWSRPDEEEEQWEEQSWPNLPDDLSSSILPPPAGFRKEMIGPPTNFQHVLHVGPDVVDTELELLMKMANLNQQDKSDVKATDSVMAGVEERPGEDTTQPQHLTIQLDADDTPSTTHIPTPPPRFRRSLGGSPASSYQHVSHVRFSDATTTLHQTQTNSEEQLPFPVTENVIFDYPDLGQEEPRWDNQEWSRSSSDGGQREAHWKSQRWSRPDLQDDLPPPLTPPPVGLRKVMIGPPTNFQHVRHVDQSNARQEAQHLTKASRNDQSAPDLETSKSMPNLMERREGLRKARSQQDDRHGVIGISFTTRLSSPPPPRMRKDMIGPPTNFQHVTHVGFDDNTTSQVNQGSQHHRDSFTEKQTGWDEKQRTETKARIFHRDSVDSEGGQQQKQRWEKQRWSSPVTLEDSTTPPCSPPPVISKDMIGPPTNFKHVRHLDPDSVQQELQHLTKEGDVKVSRRPSTRRDQTEPSPPTRVRKHMIGAPTNFQHVAHVGINASWQANNNDGDQQQEGSTSLVGPVVEREEWRTLQPNITQLTGRPETTTNEITGRL</sequence>
<feature type="compositionally biased region" description="Basic and acidic residues" evidence="11">
    <location>
        <begin position="160"/>
        <end position="180"/>
    </location>
</feature>
<evidence type="ECO:0000256" key="10">
    <source>
        <dbReference type="ARBA" id="ARBA00023288"/>
    </source>
</evidence>
<keyword evidence="14" id="KW-1185">Reference proteome</keyword>
<accession>A0A8J5N478</accession>
<evidence type="ECO:0000256" key="4">
    <source>
        <dbReference type="ARBA" id="ARBA00022475"/>
    </source>
</evidence>
<keyword evidence="4" id="KW-1003">Cell membrane</keyword>
<feature type="compositionally biased region" description="Basic and acidic residues" evidence="11">
    <location>
        <begin position="117"/>
        <end position="126"/>
    </location>
</feature>
<feature type="compositionally biased region" description="Polar residues" evidence="11">
    <location>
        <begin position="640"/>
        <end position="651"/>
    </location>
</feature>
<dbReference type="PROSITE" id="PS50108">
    <property type="entry name" value="CRIB"/>
    <property type="match status" value="7"/>
</dbReference>
<feature type="region of interest" description="Disordered" evidence="11">
    <location>
        <begin position="489"/>
        <end position="561"/>
    </location>
</feature>
<comment type="similarity">
    <text evidence="3">Belongs to the CDC42SE/SPEC family.</text>
</comment>
<feature type="region of interest" description="Disordered" evidence="11">
    <location>
        <begin position="420"/>
        <end position="476"/>
    </location>
</feature>
<proteinExistence type="inferred from homology"/>
<feature type="domain" description="CRIB" evidence="12">
    <location>
        <begin position="283"/>
        <end position="296"/>
    </location>
</feature>
<organism evidence="13 14">
    <name type="scientific">Homarus americanus</name>
    <name type="common">American lobster</name>
    <dbReference type="NCBI Taxonomy" id="6706"/>
    <lineage>
        <taxon>Eukaryota</taxon>
        <taxon>Metazoa</taxon>
        <taxon>Ecdysozoa</taxon>
        <taxon>Arthropoda</taxon>
        <taxon>Crustacea</taxon>
        <taxon>Multicrustacea</taxon>
        <taxon>Malacostraca</taxon>
        <taxon>Eumalacostraca</taxon>
        <taxon>Eucarida</taxon>
        <taxon>Decapoda</taxon>
        <taxon>Pleocyemata</taxon>
        <taxon>Astacidea</taxon>
        <taxon>Nephropoidea</taxon>
        <taxon>Nephropidae</taxon>
        <taxon>Homarus</taxon>
    </lineage>
</organism>
<evidence type="ECO:0000256" key="3">
    <source>
        <dbReference type="ARBA" id="ARBA00005720"/>
    </source>
</evidence>
<evidence type="ECO:0000256" key="8">
    <source>
        <dbReference type="ARBA" id="ARBA00023139"/>
    </source>
</evidence>
<feature type="region of interest" description="Disordered" evidence="11">
    <location>
        <begin position="332"/>
        <end position="378"/>
    </location>
</feature>
<keyword evidence="7" id="KW-0472">Membrane</keyword>
<gene>
    <name evidence="13" type="ORF">Hamer_G008615</name>
</gene>
<evidence type="ECO:0000256" key="1">
    <source>
        <dbReference type="ARBA" id="ARBA00004193"/>
    </source>
</evidence>
<evidence type="ECO:0000256" key="7">
    <source>
        <dbReference type="ARBA" id="ARBA00023136"/>
    </source>
</evidence>
<feature type="domain" description="CRIB" evidence="12">
    <location>
        <begin position="65"/>
        <end position="78"/>
    </location>
</feature>
<evidence type="ECO:0000256" key="2">
    <source>
        <dbReference type="ARBA" id="ARBA00004245"/>
    </source>
</evidence>
<protein>
    <submittedName>
        <fullName evidence="13">Putative P21-Rho-binding domain-containing protein</fullName>
    </submittedName>
</protein>
<feature type="domain" description="CRIB" evidence="12">
    <location>
        <begin position="564"/>
        <end position="577"/>
    </location>
</feature>
<feature type="domain" description="CRIB" evidence="12">
    <location>
        <begin position="664"/>
        <end position="677"/>
    </location>
</feature>
<dbReference type="GO" id="GO:0008360">
    <property type="term" value="P:regulation of cell shape"/>
    <property type="evidence" value="ECO:0007669"/>
    <property type="project" value="UniProtKB-KW"/>
</dbReference>
<feature type="region of interest" description="Disordered" evidence="11">
    <location>
        <begin position="1"/>
        <end position="283"/>
    </location>
</feature>
<feature type="domain" description="CRIB" evidence="12">
    <location>
        <begin position="720"/>
        <end position="733"/>
    </location>
</feature>
<keyword evidence="10" id="KW-0449">Lipoprotein</keyword>
<feature type="compositionally biased region" description="Basic and acidic residues" evidence="11">
    <location>
        <begin position="231"/>
        <end position="248"/>
    </location>
</feature>
<dbReference type="InterPro" id="IPR039056">
    <property type="entry name" value="SPEC"/>
</dbReference>
<dbReference type="EMBL" id="JAHLQT010010178">
    <property type="protein sequence ID" value="KAG7173092.1"/>
    <property type="molecule type" value="Genomic_DNA"/>
</dbReference>
<dbReference type="InterPro" id="IPR000095">
    <property type="entry name" value="CRIB_dom"/>
</dbReference>
<reference evidence="13" key="1">
    <citation type="journal article" date="2021" name="Sci. Adv.">
        <title>The American lobster genome reveals insights on longevity, neural, and immune adaptations.</title>
        <authorList>
            <person name="Polinski J.M."/>
            <person name="Zimin A.V."/>
            <person name="Clark K.F."/>
            <person name="Kohn A.B."/>
            <person name="Sadowski N."/>
            <person name="Timp W."/>
            <person name="Ptitsyn A."/>
            <person name="Khanna P."/>
            <person name="Romanova D.Y."/>
            <person name="Williams P."/>
            <person name="Greenwood S.J."/>
            <person name="Moroz L.L."/>
            <person name="Walt D.R."/>
            <person name="Bodnar A.G."/>
        </authorList>
    </citation>
    <scope>NUCLEOTIDE SEQUENCE</scope>
    <source>
        <strain evidence="13">GMGI-L3</strain>
    </source>
</reference>
<feature type="compositionally biased region" description="Basic and acidic residues" evidence="11">
    <location>
        <begin position="440"/>
        <end position="456"/>
    </location>
</feature>
<evidence type="ECO:0000313" key="13">
    <source>
        <dbReference type="EMBL" id="KAG7173092.1"/>
    </source>
</evidence>
<feature type="compositionally biased region" description="Polar residues" evidence="11">
    <location>
        <begin position="78"/>
        <end position="106"/>
    </location>
</feature>
<dbReference type="GO" id="GO:0005856">
    <property type="term" value="C:cytoskeleton"/>
    <property type="evidence" value="ECO:0007669"/>
    <property type="project" value="UniProtKB-SubCell"/>
</dbReference>
<feature type="compositionally biased region" description="Pro residues" evidence="11">
    <location>
        <begin position="460"/>
        <end position="469"/>
    </location>
</feature>